<evidence type="ECO:0000256" key="3">
    <source>
        <dbReference type="ARBA" id="ARBA00022491"/>
    </source>
</evidence>
<evidence type="ECO:0000256" key="6">
    <source>
        <dbReference type="ARBA" id="ARBA00023015"/>
    </source>
</evidence>
<gene>
    <name evidence="12" type="primary">merR</name>
    <name evidence="12" type="ORF">ACFPP7_03240</name>
</gene>
<dbReference type="SUPFAM" id="SSF46955">
    <property type="entry name" value="Putative DNA-binding domain"/>
    <property type="match status" value="1"/>
</dbReference>
<evidence type="ECO:0000256" key="7">
    <source>
        <dbReference type="ARBA" id="ARBA00023125"/>
    </source>
</evidence>
<keyword evidence="2" id="KW-0475">Mercuric resistance</keyword>
<dbReference type="PRINTS" id="PR00040">
    <property type="entry name" value="HTHMERR"/>
</dbReference>
<evidence type="ECO:0000313" key="12">
    <source>
        <dbReference type="EMBL" id="MFC5519931.1"/>
    </source>
</evidence>
<reference evidence="13" key="1">
    <citation type="journal article" date="2019" name="Int. J. Syst. Evol. Microbiol.">
        <title>The Global Catalogue of Microorganisms (GCM) 10K type strain sequencing project: providing services to taxonomists for standard genome sequencing and annotation.</title>
        <authorList>
            <consortium name="The Broad Institute Genomics Platform"/>
            <consortium name="The Broad Institute Genome Sequencing Center for Infectious Disease"/>
            <person name="Wu L."/>
            <person name="Ma J."/>
        </authorList>
    </citation>
    <scope>NUCLEOTIDE SEQUENCE [LARGE SCALE GENOMIC DNA]</scope>
    <source>
        <strain evidence="13">CGMCC 4.7277</strain>
    </source>
</reference>
<dbReference type="EMBL" id="JBHSMX010000008">
    <property type="protein sequence ID" value="MFC5519931.1"/>
    <property type="molecule type" value="Genomic_DNA"/>
</dbReference>
<comment type="caution">
    <text evidence="12">The sequence shown here is derived from an EMBL/GenBank/DDBJ whole genome shotgun (WGS) entry which is preliminary data.</text>
</comment>
<keyword evidence="9" id="KW-0804">Transcription</keyword>
<comment type="function">
    <text evidence="10">Mediates the mercuric-dependent induction of mercury resistance operon. In the absence of mercury MerR represses transcription by binding tightly to the mer operator region; when mercury is present the dimeric complex binds a single ion and becomes a potent transcriptional activator, while remaining bound to the mer site.</text>
</comment>
<protein>
    <recommendedName>
        <fullName evidence="1">Mercuric resistance operon regulatory protein</fullName>
    </recommendedName>
</protein>
<evidence type="ECO:0000256" key="8">
    <source>
        <dbReference type="ARBA" id="ARBA00023159"/>
    </source>
</evidence>
<sequence>MEYPLHKLTIGALAVEAGVNVETIRFYQRKKLLPEPERPQGGIRRYGPAEVSRVRFIKAAQRIGFTLDEIAQLLQLEDGTHCSQARDIAEHKLADVRHRLEDLRRMESTLADLVRRCAAGRGKIACPLIASLQETR</sequence>
<evidence type="ECO:0000256" key="1">
    <source>
        <dbReference type="ARBA" id="ARBA00017146"/>
    </source>
</evidence>
<dbReference type="Proteomes" id="UP001596084">
    <property type="component" value="Unassembled WGS sequence"/>
</dbReference>
<dbReference type="InterPro" id="IPR047057">
    <property type="entry name" value="MerR_fam"/>
</dbReference>
<dbReference type="Gene3D" id="1.10.1660.10">
    <property type="match status" value="1"/>
</dbReference>
<dbReference type="InterPro" id="IPR009061">
    <property type="entry name" value="DNA-bd_dom_put_sf"/>
</dbReference>
<proteinExistence type="predicted"/>
<organism evidence="12 13">
    <name type="scientific">Polaromonas jejuensis</name>
    <dbReference type="NCBI Taxonomy" id="457502"/>
    <lineage>
        <taxon>Bacteria</taxon>
        <taxon>Pseudomonadati</taxon>
        <taxon>Pseudomonadota</taxon>
        <taxon>Betaproteobacteria</taxon>
        <taxon>Burkholderiales</taxon>
        <taxon>Comamonadaceae</taxon>
        <taxon>Polaromonas</taxon>
    </lineage>
</organism>
<keyword evidence="6" id="KW-0805">Transcription regulation</keyword>
<keyword evidence="3" id="KW-0678">Repressor</keyword>
<evidence type="ECO:0000259" key="11">
    <source>
        <dbReference type="PROSITE" id="PS50937"/>
    </source>
</evidence>
<name>A0ABW0Q567_9BURK</name>
<keyword evidence="13" id="KW-1185">Reference proteome</keyword>
<dbReference type="CDD" id="cd04783">
    <property type="entry name" value="HTH_MerR1"/>
    <property type="match status" value="1"/>
</dbReference>
<keyword evidence="8" id="KW-0010">Activator</keyword>
<dbReference type="InterPro" id="IPR000551">
    <property type="entry name" value="MerR-type_HTH_dom"/>
</dbReference>
<accession>A0ABW0Q567</accession>
<dbReference type="NCBIfam" id="TIGR02051">
    <property type="entry name" value="MerR"/>
    <property type="match status" value="1"/>
</dbReference>
<dbReference type="SMART" id="SM00422">
    <property type="entry name" value="HTH_MERR"/>
    <property type="match status" value="1"/>
</dbReference>
<keyword evidence="7" id="KW-0238">DNA-binding</keyword>
<evidence type="ECO:0000256" key="2">
    <source>
        <dbReference type="ARBA" id="ARBA00022466"/>
    </source>
</evidence>
<dbReference type="RefSeq" id="WP_068833758.1">
    <property type="nucleotide sequence ID" value="NZ_JBHSMX010000008.1"/>
</dbReference>
<dbReference type="PANTHER" id="PTHR30204">
    <property type="entry name" value="REDOX-CYCLING DRUG-SENSING TRANSCRIPTIONAL ACTIVATOR SOXR"/>
    <property type="match status" value="1"/>
</dbReference>
<evidence type="ECO:0000313" key="13">
    <source>
        <dbReference type="Proteomes" id="UP001596084"/>
    </source>
</evidence>
<keyword evidence="4" id="KW-0479">Metal-binding</keyword>
<evidence type="ECO:0000256" key="10">
    <source>
        <dbReference type="ARBA" id="ARBA00024874"/>
    </source>
</evidence>
<dbReference type="PANTHER" id="PTHR30204:SF69">
    <property type="entry name" value="MERR-FAMILY TRANSCRIPTIONAL REGULATOR"/>
    <property type="match status" value="1"/>
</dbReference>
<evidence type="ECO:0000256" key="5">
    <source>
        <dbReference type="ARBA" id="ARBA00022914"/>
    </source>
</evidence>
<dbReference type="InterPro" id="IPR011794">
    <property type="entry name" value="MerR"/>
</dbReference>
<feature type="domain" description="HTH merR-type" evidence="11">
    <location>
        <begin position="7"/>
        <end position="76"/>
    </location>
</feature>
<dbReference type="PROSITE" id="PS50937">
    <property type="entry name" value="HTH_MERR_2"/>
    <property type="match status" value="1"/>
</dbReference>
<dbReference type="Pfam" id="PF13411">
    <property type="entry name" value="MerR_1"/>
    <property type="match status" value="1"/>
</dbReference>
<evidence type="ECO:0000256" key="9">
    <source>
        <dbReference type="ARBA" id="ARBA00023163"/>
    </source>
</evidence>
<evidence type="ECO:0000256" key="4">
    <source>
        <dbReference type="ARBA" id="ARBA00022723"/>
    </source>
</evidence>
<keyword evidence="5" id="KW-0476">Mercury</keyword>